<name>A0A024RZV2_HYPJR</name>
<sequence length="53" mass="5953">MAESWSKQPRHGWSSGSQPKGWNEKQQQQQQQQQQNSASLVVTDDPVTAETGK</sequence>
<evidence type="ECO:0000313" key="3">
    <source>
        <dbReference type="Proteomes" id="UP000024376"/>
    </source>
</evidence>
<evidence type="ECO:0000256" key="1">
    <source>
        <dbReference type="SAM" id="MobiDB-lite"/>
    </source>
</evidence>
<dbReference type="HOGENOM" id="CLU_3070373_0_0_1"/>
<evidence type="ECO:0000313" key="2">
    <source>
        <dbReference type="EMBL" id="ETR98357.1"/>
    </source>
</evidence>
<dbReference type="Proteomes" id="UP000024376">
    <property type="component" value="Unassembled WGS sequence"/>
</dbReference>
<protein>
    <submittedName>
        <fullName evidence="2">Uncharacterized protein</fullName>
    </submittedName>
</protein>
<dbReference type="AlphaFoldDB" id="A0A024RZV2"/>
<feature type="compositionally biased region" description="Low complexity" evidence="1">
    <location>
        <begin position="26"/>
        <end position="35"/>
    </location>
</feature>
<proteinExistence type="predicted"/>
<organism evidence="2 3">
    <name type="scientific">Hypocrea jecorina (strain ATCC 56765 / BCRC 32924 / NRRL 11460 / Rut C-30)</name>
    <name type="common">Trichoderma reesei</name>
    <dbReference type="NCBI Taxonomy" id="1344414"/>
    <lineage>
        <taxon>Eukaryota</taxon>
        <taxon>Fungi</taxon>
        <taxon>Dikarya</taxon>
        <taxon>Ascomycota</taxon>
        <taxon>Pezizomycotina</taxon>
        <taxon>Sordariomycetes</taxon>
        <taxon>Hypocreomycetidae</taxon>
        <taxon>Hypocreales</taxon>
        <taxon>Hypocreaceae</taxon>
        <taxon>Trichoderma</taxon>
    </lineage>
</organism>
<gene>
    <name evidence="2" type="ORF">M419DRAFT_120639</name>
</gene>
<accession>A0A024RZV2</accession>
<reference evidence="3" key="1">
    <citation type="journal article" date="2013" name="Ind. Biotechnol.">
        <title>Comparative genomics analysis of Trichoderma reesei strains.</title>
        <authorList>
            <person name="Koike H."/>
            <person name="Aerts A."/>
            <person name="LaButti K."/>
            <person name="Grigoriev I.V."/>
            <person name="Baker S.E."/>
        </authorList>
    </citation>
    <scope>NUCLEOTIDE SEQUENCE [LARGE SCALE GENOMIC DNA]</scope>
    <source>
        <strain evidence="3">ATCC 56765 / BCRC 32924 / NRRL 11460 / Rut C-30</strain>
    </source>
</reference>
<dbReference type="KEGG" id="trr:M419DRAFT_120639"/>
<feature type="region of interest" description="Disordered" evidence="1">
    <location>
        <begin position="1"/>
        <end position="53"/>
    </location>
</feature>
<dbReference type="EMBL" id="KI911163">
    <property type="protein sequence ID" value="ETR98357.1"/>
    <property type="molecule type" value="Genomic_DNA"/>
</dbReference>